<protein>
    <submittedName>
        <fullName evidence="1">Uncharacterized protein</fullName>
    </submittedName>
</protein>
<name>A0A0A9BMF0_ARUDO</name>
<dbReference type="EMBL" id="GBRH01235480">
    <property type="protein sequence ID" value="JAD62415.1"/>
    <property type="molecule type" value="Transcribed_RNA"/>
</dbReference>
<proteinExistence type="predicted"/>
<sequence>MIRSVCHATRKIPSTYSKTVAHKEENQLRH</sequence>
<dbReference type="AlphaFoldDB" id="A0A0A9BMF0"/>
<evidence type="ECO:0000313" key="1">
    <source>
        <dbReference type="EMBL" id="JAD62415.1"/>
    </source>
</evidence>
<organism evidence="1">
    <name type="scientific">Arundo donax</name>
    <name type="common">Giant reed</name>
    <name type="synonym">Donax arundinaceus</name>
    <dbReference type="NCBI Taxonomy" id="35708"/>
    <lineage>
        <taxon>Eukaryota</taxon>
        <taxon>Viridiplantae</taxon>
        <taxon>Streptophyta</taxon>
        <taxon>Embryophyta</taxon>
        <taxon>Tracheophyta</taxon>
        <taxon>Spermatophyta</taxon>
        <taxon>Magnoliopsida</taxon>
        <taxon>Liliopsida</taxon>
        <taxon>Poales</taxon>
        <taxon>Poaceae</taxon>
        <taxon>PACMAD clade</taxon>
        <taxon>Arundinoideae</taxon>
        <taxon>Arundineae</taxon>
        <taxon>Arundo</taxon>
    </lineage>
</organism>
<accession>A0A0A9BMF0</accession>
<reference evidence="1" key="1">
    <citation type="submission" date="2014-09" db="EMBL/GenBank/DDBJ databases">
        <authorList>
            <person name="Magalhaes I.L.F."/>
            <person name="Oliveira U."/>
            <person name="Santos F.R."/>
            <person name="Vidigal T.H.D.A."/>
            <person name="Brescovit A.D."/>
            <person name="Santos A.J."/>
        </authorList>
    </citation>
    <scope>NUCLEOTIDE SEQUENCE</scope>
    <source>
        <tissue evidence="1">Shoot tissue taken approximately 20 cm above the soil surface</tissue>
    </source>
</reference>
<reference evidence="1" key="2">
    <citation type="journal article" date="2015" name="Data Brief">
        <title>Shoot transcriptome of the giant reed, Arundo donax.</title>
        <authorList>
            <person name="Barrero R.A."/>
            <person name="Guerrero F.D."/>
            <person name="Moolhuijzen P."/>
            <person name="Goolsby J.A."/>
            <person name="Tidwell J."/>
            <person name="Bellgard S.E."/>
            <person name="Bellgard M.I."/>
        </authorList>
    </citation>
    <scope>NUCLEOTIDE SEQUENCE</scope>
    <source>
        <tissue evidence="1">Shoot tissue taken approximately 20 cm above the soil surface</tissue>
    </source>
</reference>